<evidence type="ECO:0000313" key="2">
    <source>
        <dbReference type="Proteomes" id="UP000715781"/>
    </source>
</evidence>
<evidence type="ECO:0000313" key="1">
    <source>
        <dbReference type="EMBL" id="MBW4561020.1"/>
    </source>
</evidence>
<dbReference type="Pfam" id="PF08846">
    <property type="entry name" value="DUF1816"/>
    <property type="match status" value="1"/>
</dbReference>
<gene>
    <name evidence="1" type="ORF">KME32_07635</name>
</gene>
<dbReference type="EMBL" id="JAHHHN010000003">
    <property type="protein sequence ID" value="MBW4561020.1"/>
    <property type="molecule type" value="Genomic_DNA"/>
</dbReference>
<dbReference type="InterPro" id="IPR014945">
    <property type="entry name" value="DUF1816"/>
</dbReference>
<organism evidence="1 2">
    <name type="scientific">Mojavia pulchra JT2-VF2</name>
    <dbReference type="NCBI Taxonomy" id="287848"/>
    <lineage>
        <taxon>Bacteria</taxon>
        <taxon>Bacillati</taxon>
        <taxon>Cyanobacteriota</taxon>
        <taxon>Cyanophyceae</taxon>
        <taxon>Nostocales</taxon>
        <taxon>Nostocaceae</taxon>
    </lineage>
</organism>
<sequence length="76" mass="9155">MRLTDNLKQEQFEFAWWVEIITNHPGCTYYFGPFMNSQEAQTFLPAYIEDLEQEGTQEIRFQIQQCQPKELTIFED</sequence>
<name>A0A951UGH7_9NOST</name>
<accession>A0A951UGH7</accession>
<dbReference type="Proteomes" id="UP000715781">
    <property type="component" value="Unassembled WGS sequence"/>
</dbReference>
<proteinExistence type="predicted"/>
<protein>
    <submittedName>
        <fullName evidence="1">DUF1816 domain-containing protein</fullName>
    </submittedName>
</protein>
<reference evidence="1" key="2">
    <citation type="journal article" date="2022" name="Microbiol. Resour. Announc.">
        <title>Metagenome Sequencing to Explore Phylogenomics of Terrestrial Cyanobacteria.</title>
        <authorList>
            <person name="Ward R.D."/>
            <person name="Stajich J.E."/>
            <person name="Johansen J.R."/>
            <person name="Huntemann M."/>
            <person name="Clum A."/>
            <person name="Foster B."/>
            <person name="Foster B."/>
            <person name="Roux S."/>
            <person name="Palaniappan K."/>
            <person name="Varghese N."/>
            <person name="Mukherjee S."/>
            <person name="Reddy T.B.K."/>
            <person name="Daum C."/>
            <person name="Copeland A."/>
            <person name="Chen I.A."/>
            <person name="Ivanova N.N."/>
            <person name="Kyrpides N.C."/>
            <person name="Shapiro N."/>
            <person name="Eloe-Fadrosh E.A."/>
            <person name="Pietrasiak N."/>
        </authorList>
    </citation>
    <scope>NUCLEOTIDE SEQUENCE</scope>
    <source>
        <strain evidence="1">JT2-VF2</strain>
    </source>
</reference>
<dbReference type="AlphaFoldDB" id="A0A951UGH7"/>
<comment type="caution">
    <text evidence="1">The sequence shown here is derived from an EMBL/GenBank/DDBJ whole genome shotgun (WGS) entry which is preliminary data.</text>
</comment>
<reference evidence="1" key="1">
    <citation type="submission" date="2021-05" db="EMBL/GenBank/DDBJ databases">
        <authorList>
            <person name="Pietrasiak N."/>
            <person name="Ward R."/>
            <person name="Stajich J.E."/>
            <person name="Kurbessoian T."/>
        </authorList>
    </citation>
    <scope>NUCLEOTIDE SEQUENCE</scope>
    <source>
        <strain evidence="1">JT2-VF2</strain>
    </source>
</reference>